<accession>A0A9W8IPY7</accession>
<dbReference type="InterPro" id="IPR052099">
    <property type="entry name" value="Regulatory_TF_Diverse"/>
</dbReference>
<comment type="caution">
    <text evidence="3">The sequence shown here is derived from an EMBL/GenBank/DDBJ whole genome shotgun (WGS) entry which is preliminary data.</text>
</comment>
<evidence type="ECO:0000259" key="2">
    <source>
        <dbReference type="PROSITE" id="PS50888"/>
    </source>
</evidence>
<keyword evidence="4" id="KW-1185">Reference proteome</keyword>
<dbReference type="EMBL" id="JANBUY010000152">
    <property type="protein sequence ID" value="KAJ2862759.1"/>
    <property type="molecule type" value="Genomic_DNA"/>
</dbReference>
<reference evidence="3" key="1">
    <citation type="submission" date="2022-07" db="EMBL/GenBank/DDBJ databases">
        <title>Phylogenomic reconstructions and comparative analyses of Kickxellomycotina fungi.</title>
        <authorList>
            <person name="Reynolds N.K."/>
            <person name="Stajich J.E."/>
            <person name="Barry K."/>
            <person name="Grigoriev I.V."/>
            <person name="Crous P."/>
            <person name="Smith M.E."/>
        </authorList>
    </citation>
    <scope>NUCLEOTIDE SEQUENCE</scope>
    <source>
        <strain evidence="3">RSA 476</strain>
    </source>
</reference>
<feature type="compositionally biased region" description="Polar residues" evidence="1">
    <location>
        <begin position="351"/>
        <end position="376"/>
    </location>
</feature>
<dbReference type="Gene3D" id="4.10.280.10">
    <property type="entry name" value="Helix-loop-helix DNA-binding domain"/>
    <property type="match status" value="1"/>
</dbReference>
<name>A0A9W8IPY7_9FUNG</name>
<feature type="region of interest" description="Disordered" evidence="1">
    <location>
        <begin position="407"/>
        <end position="447"/>
    </location>
</feature>
<dbReference type="AlphaFoldDB" id="A0A9W8IPY7"/>
<sequence>MNSSAFTLGKDIPTNITMIDDDPETLYSDSSSMMNGYGSGYRTSQQQQHQQQQADDDLAALNEFLAASSTLASAQQSRQPIVSVNDQTMAAILASASSAYTDPPRLAMSGPTSPLVLASIGVTPSQSMQASHFGDMNSDAAALSAANYTSAQTGNAMPANTTTDMNGSLYSQPLSSFDTASLTAILGNTGHSPYSASSNGGVFDVPVITEQSAANDFLAPPPSNYDQLSFVLGKRKAVEFDDGLMNSARGVPLSKRVSMPVYFGDRSAGFLDSSAMPIPAGIGMQRIASYHPGVVSAAGLSPDMFNPFSMVSGDSSAIMSGAISPSKLLPINRLDSTASMISNTGAGINPSSLNNAASLPGQQQESSAAPVPQQQRKVAHNAIERRYRNNINDRICDLRNAVPALQHVRTKKKAQGNGIAESSDDEDDDAGDENYDVAEDGSSNTNIDGVAAATKLNKATILGKSTEYIYYLRRNNDQLKRESLYLQELIRNSFPDGENILATILQRAKQESAVATALLHPPEKPTRPSKKK</sequence>
<feature type="domain" description="BHLH" evidence="2">
    <location>
        <begin position="375"/>
        <end position="472"/>
    </location>
</feature>
<dbReference type="PROSITE" id="PS50888">
    <property type="entry name" value="BHLH"/>
    <property type="match status" value="1"/>
</dbReference>
<feature type="compositionally biased region" description="Low complexity" evidence="1">
    <location>
        <begin position="27"/>
        <end position="36"/>
    </location>
</feature>
<protein>
    <recommendedName>
        <fullName evidence="2">BHLH domain-containing protein</fullName>
    </recommendedName>
</protein>
<dbReference type="InterPro" id="IPR036638">
    <property type="entry name" value="HLH_DNA-bd_sf"/>
</dbReference>
<dbReference type="GO" id="GO:0046983">
    <property type="term" value="F:protein dimerization activity"/>
    <property type="evidence" value="ECO:0007669"/>
    <property type="project" value="InterPro"/>
</dbReference>
<dbReference type="Pfam" id="PF00010">
    <property type="entry name" value="HLH"/>
    <property type="match status" value="1"/>
</dbReference>
<feature type="compositionally biased region" description="Acidic residues" evidence="1">
    <location>
        <begin position="422"/>
        <end position="439"/>
    </location>
</feature>
<proteinExistence type="predicted"/>
<evidence type="ECO:0000313" key="3">
    <source>
        <dbReference type="EMBL" id="KAJ2862759.1"/>
    </source>
</evidence>
<feature type="region of interest" description="Disordered" evidence="1">
    <location>
        <begin position="351"/>
        <end position="377"/>
    </location>
</feature>
<gene>
    <name evidence="3" type="ORF">GGH94_004056</name>
</gene>
<dbReference type="SUPFAM" id="SSF47459">
    <property type="entry name" value="HLH, helix-loop-helix DNA-binding domain"/>
    <property type="match status" value="1"/>
</dbReference>
<dbReference type="PANTHER" id="PTHR47336:SF2">
    <property type="entry name" value="TRANSCRIPTION FACTOR HMS1-RELATED"/>
    <property type="match status" value="1"/>
</dbReference>
<dbReference type="SMART" id="SM00353">
    <property type="entry name" value="HLH"/>
    <property type="match status" value="1"/>
</dbReference>
<evidence type="ECO:0000313" key="4">
    <source>
        <dbReference type="Proteomes" id="UP001140074"/>
    </source>
</evidence>
<organism evidence="3 4">
    <name type="scientific">Coemansia aciculifera</name>
    <dbReference type="NCBI Taxonomy" id="417176"/>
    <lineage>
        <taxon>Eukaryota</taxon>
        <taxon>Fungi</taxon>
        <taxon>Fungi incertae sedis</taxon>
        <taxon>Zoopagomycota</taxon>
        <taxon>Kickxellomycotina</taxon>
        <taxon>Kickxellomycetes</taxon>
        <taxon>Kickxellales</taxon>
        <taxon>Kickxellaceae</taxon>
        <taxon>Coemansia</taxon>
    </lineage>
</organism>
<feature type="region of interest" description="Disordered" evidence="1">
    <location>
        <begin position="27"/>
        <end position="53"/>
    </location>
</feature>
<evidence type="ECO:0000256" key="1">
    <source>
        <dbReference type="SAM" id="MobiDB-lite"/>
    </source>
</evidence>
<dbReference type="PANTHER" id="PTHR47336">
    <property type="entry name" value="TRANSCRIPTION FACTOR HMS1-RELATED"/>
    <property type="match status" value="1"/>
</dbReference>
<dbReference type="InterPro" id="IPR011598">
    <property type="entry name" value="bHLH_dom"/>
</dbReference>
<dbReference type="Proteomes" id="UP001140074">
    <property type="component" value="Unassembled WGS sequence"/>
</dbReference>